<sequence>MIVQVLFAFALFVPALCDSIIQNPTFSFDFNPPISWTWLQSNGTAVTDAKTYPGQYATQADALRNMKNAIDGAILTAAQKLGYSTIGLTWTITGYNPQMMWIVDDSQIPAASTAYAGSYVPGLGAVISKRGAFANGAYAILDYMEHLTINVRGSALYSKSQWQTFADQVFTRLSIYDKVRFRSTVTIS</sequence>
<reference evidence="2" key="1">
    <citation type="submission" date="2022-11" db="UniProtKB">
        <authorList>
            <consortium name="WormBaseParasite"/>
        </authorList>
    </citation>
    <scope>IDENTIFICATION</scope>
</reference>
<accession>A0AC34G4S6</accession>
<evidence type="ECO:0000313" key="2">
    <source>
        <dbReference type="WBParaSite" id="ES5_v2.g24527.t1"/>
    </source>
</evidence>
<evidence type="ECO:0000313" key="1">
    <source>
        <dbReference type="Proteomes" id="UP000887579"/>
    </source>
</evidence>
<protein>
    <submittedName>
        <fullName evidence="2">Uncharacterized protein</fullName>
    </submittedName>
</protein>
<name>A0AC34G4S6_9BILA</name>
<proteinExistence type="predicted"/>
<dbReference type="Proteomes" id="UP000887579">
    <property type="component" value="Unplaced"/>
</dbReference>
<organism evidence="1 2">
    <name type="scientific">Panagrolaimus sp. ES5</name>
    <dbReference type="NCBI Taxonomy" id="591445"/>
    <lineage>
        <taxon>Eukaryota</taxon>
        <taxon>Metazoa</taxon>
        <taxon>Ecdysozoa</taxon>
        <taxon>Nematoda</taxon>
        <taxon>Chromadorea</taxon>
        <taxon>Rhabditida</taxon>
        <taxon>Tylenchina</taxon>
        <taxon>Panagrolaimomorpha</taxon>
        <taxon>Panagrolaimoidea</taxon>
        <taxon>Panagrolaimidae</taxon>
        <taxon>Panagrolaimus</taxon>
    </lineage>
</organism>
<dbReference type="WBParaSite" id="ES5_v2.g24527.t1">
    <property type="protein sequence ID" value="ES5_v2.g24527.t1"/>
    <property type="gene ID" value="ES5_v2.g24527"/>
</dbReference>